<dbReference type="AlphaFoldDB" id="K6ULR9"/>
<organism evidence="1 2">
    <name type="scientific">Austwickia chelonae NBRC 105200</name>
    <dbReference type="NCBI Taxonomy" id="1184607"/>
    <lineage>
        <taxon>Bacteria</taxon>
        <taxon>Bacillati</taxon>
        <taxon>Actinomycetota</taxon>
        <taxon>Actinomycetes</taxon>
        <taxon>Micrococcales</taxon>
        <taxon>Dermatophilaceae</taxon>
        <taxon>Austwickia</taxon>
    </lineage>
</organism>
<dbReference type="EMBL" id="BAGZ01000005">
    <property type="protein sequence ID" value="GAB77481.1"/>
    <property type="molecule type" value="Genomic_DNA"/>
</dbReference>
<dbReference type="STRING" id="100225.SAMN05421595_1317"/>
<reference evidence="1 2" key="1">
    <citation type="submission" date="2012-08" db="EMBL/GenBank/DDBJ databases">
        <title>Whole genome shotgun sequence of Austwickia chelonae NBRC 105200.</title>
        <authorList>
            <person name="Yoshida I."/>
            <person name="Hosoyama A."/>
            <person name="Tsuchikane K."/>
            <person name="Katsumata H."/>
            <person name="Ando Y."/>
            <person name="Ohji S."/>
            <person name="Hamada M."/>
            <person name="Tamura T."/>
            <person name="Yamazoe A."/>
            <person name="Yamazaki S."/>
            <person name="Fujita N."/>
        </authorList>
    </citation>
    <scope>NUCLEOTIDE SEQUENCE [LARGE SCALE GENOMIC DNA]</scope>
    <source>
        <strain evidence="1 2">NBRC 105200</strain>
    </source>
</reference>
<dbReference type="Proteomes" id="UP000008495">
    <property type="component" value="Unassembled WGS sequence"/>
</dbReference>
<keyword evidence="2" id="KW-1185">Reference proteome</keyword>
<protein>
    <submittedName>
        <fullName evidence="1">Uncharacterized protein</fullName>
    </submittedName>
</protein>
<sequence>MITYDAGSGTLALDGRTLQGLLARLTTSDDSTTGDAAQEEPNLFDLAEAERAGAYVGQTPVPELAHRFAIMADPWLVVDIELTGLDEPVGHRIWLRPEGGAGVADAGEGHYRLGGLHPSSLPAVLIRLARLGPRPRHGLHGVQPLPEEVIDIVRRQGGQSATEELTRLLSPSPVRDAVAAGQWRCVTMTTHWSPHLTPDQPPRAEAIVLLDTPVGLARFEPRDTGLEIIPTTMSTLWPELILLTQPAEAAITGPAATLTTQPRLLT</sequence>
<evidence type="ECO:0000313" key="1">
    <source>
        <dbReference type="EMBL" id="GAB77481.1"/>
    </source>
</evidence>
<proteinExistence type="predicted"/>
<comment type="caution">
    <text evidence="1">The sequence shown here is derived from an EMBL/GenBank/DDBJ whole genome shotgun (WGS) entry which is preliminary data.</text>
</comment>
<dbReference type="eggNOG" id="ENOG5033MK7">
    <property type="taxonomic scope" value="Bacteria"/>
</dbReference>
<gene>
    <name evidence="1" type="ORF">AUCHE_05_03930</name>
</gene>
<accession>K6ULR9</accession>
<name>K6ULR9_9MICO</name>
<evidence type="ECO:0000313" key="2">
    <source>
        <dbReference type="Proteomes" id="UP000008495"/>
    </source>
</evidence>
<dbReference type="RefSeq" id="WP_006502233.1">
    <property type="nucleotide sequence ID" value="NZ_BAGZ01000005.1"/>
</dbReference>